<keyword evidence="3" id="KW-1185">Reference proteome</keyword>
<feature type="compositionally biased region" description="Polar residues" evidence="1">
    <location>
        <begin position="1"/>
        <end position="11"/>
    </location>
</feature>
<reference evidence="2 3" key="1">
    <citation type="submission" date="2021-01" db="EMBL/GenBank/DDBJ databases">
        <title>Streptomyces acididurans sp. nov., isolated from a peat swamp forest soil.</title>
        <authorList>
            <person name="Chantavorakit T."/>
            <person name="Duangmal K."/>
        </authorList>
    </citation>
    <scope>NUCLEOTIDE SEQUENCE [LARGE SCALE GENOMIC DNA]</scope>
    <source>
        <strain evidence="2 3">KK5PA1</strain>
    </source>
</reference>
<sequence length="134" mass="14898">MRLVLRTTNEQAEPAAAPLPLPPGSDPLLRLQHETQPLSGPDVTRCTGHPRELPLRGIPVMCPACQARRDWVLINHRRNVWIGCRCGHQWLEPEITRADFDGLLTTSNCTTYPSLEQALTAHGFDGSFAGTYLM</sequence>
<comment type="caution">
    <text evidence="2">The sequence shown here is derived from an EMBL/GenBank/DDBJ whole genome shotgun (WGS) entry which is preliminary data.</text>
</comment>
<proteinExistence type="predicted"/>
<dbReference type="EMBL" id="JADKYB010000015">
    <property type="protein sequence ID" value="MBM9508029.1"/>
    <property type="molecule type" value="Genomic_DNA"/>
</dbReference>
<evidence type="ECO:0000313" key="3">
    <source>
        <dbReference type="Proteomes" id="UP000749040"/>
    </source>
</evidence>
<evidence type="ECO:0000313" key="2">
    <source>
        <dbReference type="EMBL" id="MBM9508029.1"/>
    </source>
</evidence>
<gene>
    <name evidence="2" type="ORF">ITX44_26455</name>
</gene>
<evidence type="ECO:0000256" key="1">
    <source>
        <dbReference type="SAM" id="MobiDB-lite"/>
    </source>
</evidence>
<dbReference type="RefSeq" id="WP_205359891.1">
    <property type="nucleotide sequence ID" value="NZ_JADKYB010000015.1"/>
</dbReference>
<dbReference type="Proteomes" id="UP000749040">
    <property type="component" value="Unassembled WGS sequence"/>
</dbReference>
<accession>A0ABS2TXG8</accession>
<protein>
    <submittedName>
        <fullName evidence="2">Uncharacterized protein</fullName>
    </submittedName>
</protein>
<name>A0ABS2TXG8_9ACTN</name>
<organism evidence="2 3">
    <name type="scientific">Actinacidiphila acididurans</name>
    <dbReference type="NCBI Taxonomy" id="2784346"/>
    <lineage>
        <taxon>Bacteria</taxon>
        <taxon>Bacillati</taxon>
        <taxon>Actinomycetota</taxon>
        <taxon>Actinomycetes</taxon>
        <taxon>Kitasatosporales</taxon>
        <taxon>Streptomycetaceae</taxon>
        <taxon>Actinacidiphila</taxon>
    </lineage>
</organism>
<feature type="region of interest" description="Disordered" evidence="1">
    <location>
        <begin position="1"/>
        <end position="23"/>
    </location>
</feature>